<dbReference type="AlphaFoldDB" id="A0A383DM30"/>
<dbReference type="InterPro" id="IPR010827">
    <property type="entry name" value="BamA/TamA_POTRA"/>
</dbReference>
<dbReference type="PROSITE" id="PS51779">
    <property type="entry name" value="POTRA"/>
    <property type="match status" value="2"/>
</dbReference>
<accession>A0A383DM30</accession>
<feature type="non-terminal residue" evidence="4">
    <location>
        <position position="193"/>
    </location>
</feature>
<name>A0A383DM30_9ZZZZ</name>
<reference evidence="4" key="1">
    <citation type="submission" date="2018-05" db="EMBL/GenBank/DDBJ databases">
        <authorList>
            <person name="Lanie J.A."/>
            <person name="Ng W.-L."/>
            <person name="Kazmierczak K.M."/>
            <person name="Andrzejewski T.M."/>
            <person name="Davidsen T.M."/>
            <person name="Wayne K.J."/>
            <person name="Tettelin H."/>
            <person name="Glass J.I."/>
            <person name="Rusch D."/>
            <person name="Podicherti R."/>
            <person name="Tsui H.-C.T."/>
            <person name="Winkler M.E."/>
        </authorList>
    </citation>
    <scope>NUCLEOTIDE SEQUENCE</scope>
</reference>
<comment type="subcellular location">
    <subcellularLocation>
        <location evidence="1">Membrane</location>
    </subcellularLocation>
</comment>
<gene>
    <name evidence="4" type="ORF">METZ01_LOCUS497772</name>
</gene>
<evidence type="ECO:0000256" key="2">
    <source>
        <dbReference type="ARBA" id="ARBA00023136"/>
    </source>
</evidence>
<feature type="domain" description="POTRA" evidence="3">
    <location>
        <begin position="21"/>
        <end position="88"/>
    </location>
</feature>
<protein>
    <recommendedName>
        <fullName evidence="3">POTRA domain-containing protein</fullName>
    </recommendedName>
</protein>
<proteinExistence type="predicted"/>
<dbReference type="GO" id="GO:0019867">
    <property type="term" value="C:outer membrane"/>
    <property type="evidence" value="ECO:0007669"/>
    <property type="project" value="InterPro"/>
</dbReference>
<dbReference type="InterPro" id="IPR034746">
    <property type="entry name" value="POTRA"/>
</dbReference>
<evidence type="ECO:0000313" key="4">
    <source>
        <dbReference type="EMBL" id="SVE44918.1"/>
    </source>
</evidence>
<feature type="domain" description="POTRA" evidence="3">
    <location>
        <begin position="89"/>
        <end position="167"/>
    </location>
</feature>
<keyword evidence="2" id="KW-0472">Membrane</keyword>
<organism evidence="4">
    <name type="scientific">marine metagenome</name>
    <dbReference type="NCBI Taxonomy" id="408172"/>
    <lineage>
        <taxon>unclassified sequences</taxon>
        <taxon>metagenomes</taxon>
        <taxon>ecological metagenomes</taxon>
    </lineage>
</organism>
<evidence type="ECO:0000256" key="1">
    <source>
        <dbReference type="ARBA" id="ARBA00004370"/>
    </source>
</evidence>
<dbReference type="EMBL" id="UINC01218053">
    <property type="protein sequence ID" value="SVE44918.1"/>
    <property type="molecule type" value="Genomic_DNA"/>
</dbReference>
<dbReference type="Pfam" id="PF07244">
    <property type="entry name" value="POTRA"/>
    <property type="match status" value="1"/>
</dbReference>
<dbReference type="Gene3D" id="3.10.20.310">
    <property type="entry name" value="membrane protein fhac"/>
    <property type="match status" value="2"/>
</dbReference>
<evidence type="ECO:0000259" key="3">
    <source>
        <dbReference type="PROSITE" id="PS51779"/>
    </source>
</evidence>
<sequence length="193" mass="22311">MKKLLFPLFIMLMFFSVAKAEFVNNIVVNGNERVSSETIILLGDVEKDIEYTDTILNNIINELYKTNFFSDIKLEILNGTLHIEVTENKIIQTIEINGIKANKVKDLIKERMFLKNKSPYNKFFVSKDLNNIKNSLKSIGYYFVDVKSSIIENNNNTVNLIFDVELGKKAMIDKIVFLGNNNFKDNKMRKIIV</sequence>